<protein>
    <submittedName>
        <fullName evidence="1">Uncharacterized protein</fullName>
    </submittedName>
</protein>
<gene>
    <name evidence="1" type="ORF">NCTC4101_00035</name>
</gene>
<proteinExistence type="predicted"/>
<dbReference type="AlphaFoldDB" id="A0A486X8J6"/>
<organism evidence="1">
    <name type="scientific">uncultured Avibacterium sp</name>
    <dbReference type="NCBI Taxonomy" id="1936169"/>
    <lineage>
        <taxon>Bacteria</taxon>
        <taxon>Pseudomonadati</taxon>
        <taxon>Pseudomonadota</taxon>
        <taxon>Gammaproteobacteria</taxon>
        <taxon>Pasteurellales</taxon>
        <taxon>Pasteurellaceae</taxon>
        <taxon>Avibacterium</taxon>
        <taxon>environmental samples</taxon>
    </lineage>
</organism>
<dbReference type="EMBL" id="CAAHDN010000002">
    <property type="protein sequence ID" value="VGM94699.1"/>
    <property type="molecule type" value="Genomic_DNA"/>
</dbReference>
<reference evidence="1" key="1">
    <citation type="submission" date="2019-03" db="EMBL/GenBank/DDBJ databases">
        <authorList>
            <consortium name="Pathogen Informatics"/>
        </authorList>
    </citation>
    <scope>NUCLEOTIDE SEQUENCE</scope>
    <source>
        <strain evidence="1">Unknown</strain>
    </source>
</reference>
<sequence>MMLTQKEKEKALEVLNTALAKEGMRAIDPIKD</sequence>
<evidence type="ECO:0000313" key="1">
    <source>
        <dbReference type="EMBL" id="VGM94699.1"/>
    </source>
</evidence>
<accession>A0A486X8J6</accession>
<name>A0A486X8J6_9PAST</name>